<dbReference type="Proteomes" id="UP001189624">
    <property type="component" value="Chromosome 8"/>
</dbReference>
<keyword evidence="2" id="KW-1185">Reference proteome</keyword>
<gene>
    <name evidence="1" type="ORF">AYBTSS11_LOCUS23585</name>
</gene>
<name>A0AA86SVG6_9FABA</name>
<reference evidence="1" key="1">
    <citation type="submission" date="2023-10" db="EMBL/GenBank/DDBJ databases">
        <authorList>
            <person name="Domelevo Entfellner J.-B."/>
        </authorList>
    </citation>
    <scope>NUCLEOTIDE SEQUENCE</scope>
</reference>
<protein>
    <submittedName>
        <fullName evidence="1">Uncharacterized protein</fullName>
    </submittedName>
</protein>
<sequence>MNLQLQSKIEANPKISLTNPPLRAHKVRYFMLFPPGKREKVAQNPVGISQERSSTMLELEWSNQKVVSASLTSEHPKEVSRVEQYHTVKRVSFKIGGSVWRVFEQEKVSPTKGGDTTNTSNKCHFKATKHYQLSGYSSCTTALRPTS</sequence>
<dbReference type="AlphaFoldDB" id="A0AA86SVG6"/>
<dbReference type="EMBL" id="OY731405">
    <property type="protein sequence ID" value="CAJ1971584.1"/>
    <property type="molecule type" value="Genomic_DNA"/>
</dbReference>
<organism evidence="1 2">
    <name type="scientific">Sphenostylis stenocarpa</name>
    <dbReference type="NCBI Taxonomy" id="92480"/>
    <lineage>
        <taxon>Eukaryota</taxon>
        <taxon>Viridiplantae</taxon>
        <taxon>Streptophyta</taxon>
        <taxon>Embryophyta</taxon>
        <taxon>Tracheophyta</taxon>
        <taxon>Spermatophyta</taxon>
        <taxon>Magnoliopsida</taxon>
        <taxon>eudicotyledons</taxon>
        <taxon>Gunneridae</taxon>
        <taxon>Pentapetalae</taxon>
        <taxon>rosids</taxon>
        <taxon>fabids</taxon>
        <taxon>Fabales</taxon>
        <taxon>Fabaceae</taxon>
        <taxon>Papilionoideae</taxon>
        <taxon>50 kb inversion clade</taxon>
        <taxon>NPAAA clade</taxon>
        <taxon>indigoferoid/millettioid clade</taxon>
        <taxon>Phaseoleae</taxon>
        <taxon>Sphenostylis</taxon>
    </lineage>
</organism>
<proteinExistence type="predicted"/>
<dbReference type="Gramene" id="rna-AYBTSS11_LOCUS23585">
    <property type="protein sequence ID" value="CAJ1971584.1"/>
    <property type="gene ID" value="gene-AYBTSS11_LOCUS23585"/>
</dbReference>
<evidence type="ECO:0000313" key="1">
    <source>
        <dbReference type="EMBL" id="CAJ1971584.1"/>
    </source>
</evidence>
<evidence type="ECO:0000313" key="2">
    <source>
        <dbReference type="Proteomes" id="UP001189624"/>
    </source>
</evidence>
<accession>A0AA86SVG6</accession>